<evidence type="ECO:0000256" key="1">
    <source>
        <dbReference type="ARBA" id="ARBA00022490"/>
    </source>
</evidence>
<dbReference type="InterPro" id="IPR005227">
    <property type="entry name" value="YqgF"/>
</dbReference>
<comment type="subcellular location">
    <subcellularLocation>
        <location evidence="5">Cytoplasm</location>
    </subcellularLocation>
</comment>
<evidence type="ECO:0000256" key="3">
    <source>
        <dbReference type="ARBA" id="ARBA00022722"/>
    </source>
</evidence>
<keyword evidence="3 5" id="KW-0540">Nuclease</keyword>
<dbReference type="PANTHER" id="PTHR33317">
    <property type="entry name" value="POLYNUCLEOTIDYL TRANSFERASE, RIBONUCLEASE H-LIKE SUPERFAMILY PROTEIN"/>
    <property type="match status" value="1"/>
</dbReference>
<keyword evidence="4 5" id="KW-0378">Hydrolase</keyword>
<proteinExistence type="inferred from homology"/>
<dbReference type="CDD" id="cd16964">
    <property type="entry name" value="YqgF"/>
    <property type="match status" value="1"/>
</dbReference>
<dbReference type="Proteomes" id="UP000230731">
    <property type="component" value="Unassembled WGS sequence"/>
</dbReference>
<dbReference type="SUPFAM" id="SSF53098">
    <property type="entry name" value="Ribonuclease H-like"/>
    <property type="match status" value="1"/>
</dbReference>
<dbReference type="EC" id="3.1.-.-" evidence="5"/>
<keyword evidence="2 5" id="KW-0690">Ribosome biogenesis</keyword>
<comment type="function">
    <text evidence="5">Could be a nuclease involved in processing of the 5'-end of pre-16S rRNA.</text>
</comment>
<evidence type="ECO:0000256" key="4">
    <source>
        <dbReference type="ARBA" id="ARBA00022801"/>
    </source>
</evidence>
<comment type="similarity">
    <text evidence="5">Belongs to the YqgF HJR family.</text>
</comment>
<dbReference type="HAMAP" id="MF_00651">
    <property type="entry name" value="Nuclease_YqgF"/>
    <property type="match status" value="1"/>
</dbReference>
<dbReference type="SMART" id="SM00732">
    <property type="entry name" value="YqgFc"/>
    <property type="match status" value="1"/>
</dbReference>
<evidence type="ECO:0000313" key="7">
    <source>
        <dbReference type="EMBL" id="PIT97966.1"/>
    </source>
</evidence>
<dbReference type="InterPro" id="IPR037027">
    <property type="entry name" value="YqgF/RNaseH-like_dom_sf"/>
</dbReference>
<dbReference type="InterPro" id="IPR006641">
    <property type="entry name" value="YqgF/RNaseH-like_dom"/>
</dbReference>
<evidence type="ECO:0000256" key="5">
    <source>
        <dbReference type="HAMAP-Rule" id="MF_00651"/>
    </source>
</evidence>
<dbReference type="GO" id="GO:0005829">
    <property type="term" value="C:cytosol"/>
    <property type="evidence" value="ECO:0007669"/>
    <property type="project" value="TreeGrafter"/>
</dbReference>
<dbReference type="InterPro" id="IPR012337">
    <property type="entry name" value="RNaseH-like_sf"/>
</dbReference>
<name>A0A2M6WYW9_9BACT</name>
<dbReference type="Gene3D" id="3.30.420.140">
    <property type="entry name" value="YqgF/RNase H-like domain"/>
    <property type="match status" value="1"/>
</dbReference>
<dbReference type="Pfam" id="PF03652">
    <property type="entry name" value="RuvX"/>
    <property type="match status" value="1"/>
</dbReference>
<dbReference type="GO" id="GO:0016788">
    <property type="term" value="F:hydrolase activity, acting on ester bonds"/>
    <property type="evidence" value="ECO:0007669"/>
    <property type="project" value="UniProtKB-UniRule"/>
</dbReference>
<dbReference type="GO" id="GO:0000967">
    <property type="term" value="P:rRNA 5'-end processing"/>
    <property type="evidence" value="ECO:0007669"/>
    <property type="project" value="UniProtKB-UniRule"/>
</dbReference>
<evidence type="ECO:0000313" key="8">
    <source>
        <dbReference type="Proteomes" id="UP000230731"/>
    </source>
</evidence>
<dbReference type="NCBIfam" id="TIGR00250">
    <property type="entry name" value="RNAse_H_YqgF"/>
    <property type="match status" value="1"/>
</dbReference>
<protein>
    <recommendedName>
        <fullName evidence="5">Putative pre-16S rRNA nuclease</fullName>
        <ecNumber evidence="5">3.1.-.-</ecNumber>
    </recommendedName>
</protein>
<evidence type="ECO:0000256" key="2">
    <source>
        <dbReference type="ARBA" id="ARBA00022517"/>
    </source>
</evidence>
<feature type="domain" description="YqgF/RNase H-like" evidence="6">
    <location>
        <begin position="1"/>
        <end position="102"/>
    </location>
</feature>
<organism evidence="7 8">
    <name type="scientific">Candidatus Andersenbacteria bacterium CG10_big_fil_rev_8_21_14_0_10_54_11</name>
    <dbReference type="NCBI Taxonomy" id="1974485"/>
    <lineage>
        <taxon>Bacteria</taxon>
        <taxon>Candidatus Anderseniibacteriota</taxon>
    </lineage>
</organism>
<evidence type="ECO:0000259" key="6">
    <source>
        <dbReference type="SMART" id="SM00732"/>
    </source>
</evidence>
<dbReference type="AlphaFoldDB" id="A0A2M6WYW9"/>
<keyword evidence="1 5" id="KW-0963">Cytoplasm</keyword>
<accession>A0A2M6WYW9</accession>
<dbReference type="PANTHER" id="PTHR33317:SF4">
    <property type="entry name" value="POLYNUCLEOTIDYL TRANSFERASE, RIBONUCLEASE H-LIKE SUPERFAMILY PROTEIN"/>
    <property type="match status" value="1"/>
</dbReference>
<comment type="caution">
    <text evidence="7">The sequence shown here is derived from an EMBL/GenBank/DDBJ whole genome shotgun (WGS) entry which is preliminary data.</text>
</comment>
<dbReference type="EMBL" id="PEZP01000039">
    <property type="protein sequence ID" value="PIT97966.1"/>
    <property type="molecule type" value="Genomic_DNA"/>
</dbReference>
<reference evidence="8" key="1">
    <citation type="submission" date="2017-09" db="EMBL/GenBank/DDBJ databases">
        <title>Depth-based differentiation of microbial function through sediment-hosted aquifers and enrichment of novel symbionts in the deep terrestrial subsurface.</title>
        <authorList>
            <person name="Probst A.J."/>
            <person name="Ladd B."/>
            <person name="Jarett J.K."/>
            <person name="Geller-Mcgrath D.E."/>
            <person name="Sieber C.M.K."/>
            <person name="Emerson J.B."/>
            <person name="Anantharaman K."/>
            <person name="Thomas B.C."/>
            <person name="Malmstrom R."/>
            <person name="Stieglmeier M."/>
            <person name="Klingl A."/>
            <person name="Woyke T."/>
            <person name="Ryan C.M."/>
            <person name="Banfield J.F."/>
        </authorList>
    </citation>
    <scope>NUCLEOTIDE SEQUENCE [LARGE SCALE GENOMIC DNA]</scope>
</reference>
<gene>
    <name evidence="7" type="ORF">COT71_03425</name>
</gene>
<sequence length="131" mass="14533">MKVLAVDLGSRHVGLAITDDEGRIALRHSVIDRKQISALTALRDIVDQEDVKKILVGVPFGLEGQETRQTYVSLKFIERIRSAFSGIVEVEGVDETLTSVEAAARLKAEAGTLKDEHMEAARLMLEDYLRQ</sequence>
<dbReference type="GO" id="GO:0004518">
    <property type="term" value="F:nuclease activity"/>
    <property type="evidence" value="ECO:0007669"/>
    <property type="project" value="UniProtKB-KW"/>
</dbReference>